<sequence>MACLKRLSETGLAPRLRATGEFANQAWALYDHAPGAPWRTNPRRAAEALAMLHALKPGLKLPEGCNGSRDLTCHTEEILSSCTPSARAEIEALRPDGPAIAAGRTCLIHGDPVPGNLLFDGDGVVLIDWQCPAIGDPAEDIAIFLSPAMQHVYRGKALTHDEEQAFLAAYADPEITGRYRALEPWFHWRMAAYCLWRAQNGAPDYAPAYRLEAAALTR</sequence>
<dbReference type="Proteomes" id="UP000199628">
    <property type="component" value="Unassembled WGS sequence"/>
</dbReference>
<dbReference type="GO" id="GO:0016740">
    <property type="term" value="F:transferase activity"/>
    <property type="evidence" value="ECO:0007669"/>
    <property type="project" value="UniProtKB-KW"/>
</dbReference>
<dbReference type="STRING" id="639004.SAMN04488239_103277"/>
<evidence type="ECO:0000259" key="1">
    <source>
        <dbReference type="Pfam" id="PF01636"/>
    </source>
</evidence>
<protein>
    <submittedName>
        <fullName evidence="2">Phosphotransferase enzyme family protein</fullName>
    </submittedName>
</protein>
<dbReference type="Gene3D" id="3.90.1200.10">
    <property type="match status" value="1"/>
</dbReference>
<dbReference type="SUPFAM" id="SSF56112">
    <property type="entry name" value="Protein kinase-like (PK-like)"/>
    <property type="match status" value="1"/>
</dbReference>
<feature type="domain" description="Aminoglycoside phosphotransferase" evidence="1">
    <location>
        <begin position="2"/>
        <end position="171"/>
    </location>
</feature>
<proteinExistence type="predicted"/>
<keyword evidence="2" id="KW-0808">Transferase</keyword>
<dbReference type="EMBL" id="FMZV01000003">
    <property type="protein sequence ID" value="SDC73682.1"/>
    <property type="molecule type" value="Genomic_DNA"/>
</dbReference>
<keyword evidence="3" id="KW-1185">Reference proteome</keyword>
<organism evidence="2 3">
    <name type="scientific">Ruegeria marina</name>
    <dbReference type="NCBI Taxonomy" id="639004"/>
    <lineage>
        <taxon>Bacteria</taxon>
        <taxon>Pseudomonadati</taxon>
        <taxon>Pseudomonadota</taxon>
        <taxon>Alphaproteobacteria</taxon>
        <taxon>Rhodobacterales</taxon>
        <taxon>Roseobacteraceae</taxon>
        <taxon>Ruegeria</taxon>
    </lineage>
</organism>
<accession>A0A1G6P0E8</accession>
<evidence type="ECO:0000313" key="2">
    <source>
        <dbReference type="EMBL" id="SDC73682.1"/>
    </source>
</evidence>
<dbReference type="AlphaFoldDB" id="A0A1G6P0E8"/>
<evidence type="ECO:0000313" key="3">
    <source>
        <dbReference type="Proteomes" id="UP000199628"/>
    </source>
</evidence>
<reference evidence="3" key="1">
    <citation type="submission" date="2016-10" db="EMBL/GenBank/DDBJ databases">
        <authorList>
            <person name="Varghese N."/>
            <person name="Submissions S."/>
        </authorList>
    </citation>
    <scope>NUCLEOTIDE SEQUENCE [LARGE SCALE GENOMIC DNA]</scope>
    <source>
        <strain evidence="3">CGMCC 1.9108</strain>
    </source>
</reference>
<gene>
    <name evidence="2" type="ORF">SAMN04488239_103277</name>
</gene>
<dbReference type="InterPro" id="IPR002575">
    <property type="entry name" value="Aminoglycoside_PTrfase"/>
</dbReference>
<name>A0A1G6P0E8_9RHOB</name>
<dbReference type="InterPro" id="IPR011009">
    <property type="entry name" value="Kinase-like_dom_sf"/>
</dbReference>
<dbReference type="Pfam" id="PF01636">
    <property type="entry name" value="APH"/>
    <property type="match status" value="1"/>
</dbReference>